<keyword evidence="1" id="KW-0472">Membrane</keyword>
<feature type="transmembrane region" description="Helical" evidence="1">
    <location>
        <begin position="41"/>
        <end position="60"/>
    </location>
</feature>
<accession>A0A6M2DPK5</accession>
<feature type="transmembrane region" description="Helical" evidence="1">
    <location>
        <begin position="7"/>
        <end position="35"/>
    </location>
</feature>
<organism evidence="2">
    <name type="scientific">Xenopsylla cheopis</name>
    <name type="common">Oriental rat flea</name>
    <name type="synonym">Pulex cheopis</name>
    <dbReference type="NCBI Taxonomy" id="163159"/>
    <lineage>
        <taxon>Eukaryota</taxon>
        <taxon>Metazoa</taxon>
        <taxon>Ecdysozoa</taxon>
        <taxon>Arthropoda</taxon>
        <taxon>Hexapoda</taxon>
        <taxon>Insecta</taxon>
        <taxon>Pterygota</taxon>
        <taxon>Neoptera</taxon>
        <taxon>Endopterygota</taxon>
        <taxon>Siphonaptera</taxon>
        <taxon>Pulicidae</taxon>
        <taxon>Xenopsyllinae</taxon>
        <taxon>Xenopsylla</taxon>
    </lineage>
</organism>
<protein>
    <submittedName>
        <fullName evidence="2">Putative product</fullName>
    </submittedName>
</protein>
<reference evidence="2" key="1">
    <citation type="submission" date="2020-03" db="EMBL/GenBank/DDBJ databases">
        <title>Transcriptomic Profiling of the Digestive Tract of the Rat Flea, Xenopsylla cheopis, Following Blood Feeding and Infection with Yersinia pestis.</title>
        <authorList>
            <person name="Bland D.M."/>
            <person name="Martens C.A."/>
            <person name="Virtaneva K."/>
            <person name="Kanakabandi K."/>
            <person name="Long D."/>
            <person name="Rosenke R."/>
            <person name="Saturday G.A."/>
            <person name="Hoyt F.H."/>
            <person name="Bruno D.P."/>
            <person name="Ribeiro J.M.C."/>
            <person name="Hinnebusch J."/>
        </authorList>
    </citation>
    <scope>NUCLEOTIDE SEQUENCE</scope>
</reference>
<evidence type="ECO:0000256" key="1">
    <source>
        <dbReference type="SAM" id="Phobius"/>
    </source>
</evidence>
<keyword evidence="1" id="KW-0812">Transmembrane</keyword>
<dbReference type="EMBL" id="GIIL01004360">
    <property type="protein sequence ID" value="NOV48086.1"/>
    <property type="molecule type" value="Transcribed_RNA"/>
</dbReference>
<name>A0A6M2DPK5_XENCH</name>
<sequence length="103" mass="12187">MILSQIYSIWFVLALSVSRLSSLFSFLYMILFVFLNFLRSSIFFSISCVTHGFLAGFSNFRRYVSTSPEIYLLLFPILYRRQFHRHFPCLRFSVCGILSPFPF</sequence>
<evidence type="ECO:0000313" key="2">
    <source>
        <dbReference type="EMBL" id="NOV48086.1"/>
    </source>
</evidence>
<keyword evidence="1" id="KW-1133">Transmembrane helix</keyword>
<dbReference type="AlphaFoldDB" id="A0A6M2DPK5"/>
<proteinExistence type="predicted"/>